<evidence type="ECO:0000313" key="7">
    <source>
        <dbReference type="EMBL" id="SES33092.1"/>
    </source>
</evidence>
<dbReference type="EMBL" id="FOGQ01000022">
    <property type="protein sequence ID" value="SES33092.1"/>
    <property type="molecule type" value="Genomic_DNA"/>
</dbReference>
<dbReference type="AlphaFoldDB" id="A0A1H9WGM2"/>
<dbReference type="InterPro" id="IPR023346">
    <property type="entry name" value="Lysozyme-like_dom_sf"/>
</dbReference>
<evidence type="ECO:0000256" key="3">
    <source>
        <dbReference type="SAM" id="MobiDB-lite"/>
    </source>
</evidence>
<dbReference type="CDD" id="cd13925">
    <property type="entry name" value="RPF"/>
    <property type="match status" value="1"/>
</dbReference>
<dbReference type="Proteomes" id="UP000198929">
    <property type="component" value="Unassembled WGS sequence"/>
</dbReference>
<dbReference type="Gene3D" id="1.10.530.10">
    <property type="match status" value="1"/>
</dbReference>
<dbReference type="GO" id="GO:0016787">
    <property type="term" value="F:hydrolase activity"/>
    <property type="evidence" value="ECO:0007669"/>
    <property type="project" value="UniProtKB-KW"/>
</dbReference>
<organism evidence="7 8">
    <name type="scientific">Corynebacterium cystitidis DSM 20524</name>
    <dbReference type="NCBI Taxonomy" id="1121357"/>
    <lineage>
        <taxon>Bacteria</taxon>
        <taxon>Bacillati</taxon>
        <taxon>Actinomycetota</taxon>
        <taxon>Actinomycetes</taxon>
        <taxon>Mycobacteriales</taxon>
        <taxon>Corynebacteriaceae</taxon>
        <taxon>Corynebacterium</taxon>
    </lineage>
</organism>
<evidence type="ECO:0000313" key="8">
    <source>
        <dbReference type="Proteomes" id="UP000198929"/>
    </source>
</evidence>
<evidence type="ECO:0000259" key="5">
    <source>
        <dbReference type="Pfam" id="PF06737"/>
    </source>
</evidence>
<evidence type="ECO:0000256" key="2">
    <source>
        <dbReference type="ARBA" id="ARBA00022801"/>
    </source>
</evidence>
<keyword evidence="8" id="KW-1185">Reference proteome</keyword>
<comment type="similarity">
    <text evidence="1">Belongs to the transglycosylase family. Rpf subfamily.</text>
</comment>
<evidence type="ECO:0000256" key="1">
    <source>
        <dbReference type="ARBA" id="ARBA00010830"/>
    </source>
</evidence>
<dbReference type="RefSeq" id="WP_092261015.1">
    <property type="nucleotide sequence ID" value="NZ_CP047199.1"/>
</dbReference>
<keyword evidence="2" id="KW-0378">Hydrolase</keyword>
<accession>A0A1H9WGM2</accession>
<sequence>MGRHSRKTTAPQTKVLASTAAAVTAATLFAPPANAAPDSDWDRLAQCEAGGNWHINTGNGYHGGLQFSRSTWLAYGGGEFAPTADKATREQQIYVAEKTLAGQGWGAWPACSSRLGLDSAPNTNRPHPNAPKPAPAPAPAPVAAPAPVQQVREESPSDEAAVDALYALVRDNLAQYGLTIPAEVTAYYNANRSDFNAFYNANRTVIDAAVVGDVQQALKALQIQAPALPQI</sequence>
<feature type="domain" description="Resuscitation-promoting factor Rpf1 C-terminal" evidence="6">
    <location>
        <begin position="116"/>
        <end position="208"/>
    </location>
</feature>
<feature type="region of interest" description="Disordered" evidence="3">
    <location>
        <begin position="116"/>
        <end position="156"/>
    </location>
</feature>
<dbReference type="Pfam" id="PF06737">
    <property type="entry name" value="Transglycosylas"/>
    <property type="match status" value="1"/>
</dbReference>
<evidence type="ECO:0008006" key="9">
    <source>
        <dbReference type="Google" id="ProtNLM"/>
    </source>
</evidence>
<dbReference type="InterPro" id="IPR010618">
    <property type="entry name" value="RPF"/>
</dbReference>
<name>A0A1H9WGM2_9CORY</name>
<dbReference type="STRING" id="1121357.SAMN05661109_02726"/>
<feature type="signal peptide" evidence="4">
    <location>
        <begin position="1"/>
        <end position="35"/>
    </location>
</feature>
<reference evidence="8" key="1">
    <citation type="submission" date="2016-10" db="EMBL/GenBank/DDBJ databases">
        <authorList>
            <person name="Varghese N."/>
            <person name="Submissions S."/>
        </authorList>
    </citation>
    <scope>NUCLEOTIDE SEQUENCE [LARGE SCALE GENOMIC DNA]</scope>
    <source>
        <strain evidence="8">DSM 20524</strain>
    </source>
</reference>
<dbReference type="SUPFAM" id="SSF53955">
    <property type="entry name" value="Lysozyme-like"/>
    <property type="match status" value="1"/>
</dbReference>
<keyword evidence="4" id="KW-0732">Signal</keyword>
<dbReference type="InterPro" id="IPR044905">
    <property type="entry name" value="Rpf1_C_sf"/>
</dbReference>
<evidence type="ECO:0000259" key="6">
    <source>
        <dbReference type="Pfam" id="PF11574"/>
    </source>
</evidence>
<evidence type="ECO:0000256" key="4">
    <source>
        <dbReference type="SAM" id="SignalP"/>
    </source>
</evidence>
<proteinExistence type="inferred from homology"/>
<dbReference type="InterPro" id="IPR021630">
    <property type="entry name" value="Rpf1_C"/>
</dbReference>
<feature type="chain" id="PRO_5011600078" description="Transglycosylase-like domain-containing protein" evidence="4">
    <location>
        <begin position="36"/>
        <end position="231"/>
    </location>
</feature>
<protein>
    <recommendedName>
        <fullName evidence="9">Transglycosylase-like domain-containing protein</fullName>
    </recommendedName>
</protein>
<feature type="domain" description="Resuscitation-promoting factor core lysozyme-like" evidence="5">
    <location>
        <begin position="35"/>
        <end position="111"/>
    </location>
</feature>
<dbReference type="Pfam" id="PF11574">
    <property type="entry name" value="Rpf1_C"/>
    <property type="match status" value="1"/>
</dbReference>
<dbReference type="Gene3D" id="1.10.1200.100">
    <property type="entry name" value="conserved protein domain from corynebacterium diphtheriae"/>
    <property type="match status" value="1"/>
</dbReference>
<gene>
    <name evidence="7" type="ORF">SAMN05661109_02726</name>
</gene>
<feature type="compositionally biased region" description="Pro residues" evidence="3">
    <location>
        <begin position="128"/>
        <end position="144"/>
    </location>
</feature>